<gene>
    <name evidence="1" type="ORF">OCU04_004559</name>
</gene>
<name>A0A9X0ARH0_9HELO</name>
<accession>A0A9X0ARH0</accession>
<dbReference type="Proteomes" id="UP001152300">
    <property type="component" value="Unassembled WGS sequence"/>
</dbReference>
<protein>
    <submittedName>
        <fullName evidence="1">Uncharacterized protein</fullName>
    </submittedName>
</protein>
<evidence type="ECO:0000313" key="1">
    <source>
        <dbReference type="EMBL" id="KAJ8067194.1"/>
    </source>
</evidence>
<dbReference type="AlphaFoldDB" id="A0A9X0ARH0"/>
<comment type="caution">
    <text evidence="1">The sequence shown here is derived from an EMBL/GenBank/DDBJ whole genome shotgun (WGS) entry which is preliminary data.</text>
</comment>
<proteinExistence type="predicted"/>
<evidence type="ECO:0000313" key="2">
    <source>
        <dbReference type="Proteomes" id="UP001152300"/>
    </source>
</evidence>
<sequence>MTAYPYASTYSFSKQVAAHPLRIRPNHTLKRHAQFAVISPFIPLLSGVAEGFAPLSAGIHGAADLSYGVISIGE</sequence>
<organism evidence="1 2">
    <name type="scientific">Sclerotinia nivalis</name>
    <dbReference type="NCBI Taxonomy" id="352851"/>
    <lineage>
        <taxon>Eukaryota</taxon>
        <taxon>Fungi</taxon>
        <taxon>Dikarya</taxon>
        <taxon>Ascomycota</taxon>
        <taxon>Pezizomycotina</taxon>
        <taxon>Leotiomycetes</taxon>
        <taxon>Helotiales</taxon>
        <taxon>Sclerotiniaceae</taxon>
        <taxon>Sclerotinia</taxon>
    </lineage>
</organism>
<dbReference type="EMBL" id="JAPEIS010000004">
    <property type="protein sequence ID" value="KAJ8067194.1"/>
    <property type="molecule type" value="Genomic_DNA"/>
</dbReference>
<keyword evidence="2" id="KW-1185">Reference proteome</keyword>
<reference evidence="1" key="1">
    <citation type="submission" date="2022-11" db="EMBL/GenBank/DDBJ databases">
        <title>Genome Resource of Sclerotinia nivalis Strain SnTB1, a Plant Pathogen Isolated from American Ginseng.</title>
        <authorList>
            <person name="Fan S."/>
        </authorList>
    </citation>
    <scope>NUCLEOTIDE SEQUENCE</scope>
    <source>
        <strain evidence="1">SnTB1</strain>
    </source>
</reference>